<dbReference type="EMBL" id="CP001034">
    <property type="protein sequence ID" value="ACB85911.1"/>
    <property type="molecule type" value="Genomic_DNA"/>
</dbReference>
<dbReference type="InParanoid" id="B2A8M7"/>
<feature type="domain" description="DUF3048" evidence="2">
    <location>
        <begin position="77"/>
        <end position="216"/>
    </location>
</feature>
<feature type="region of interest" description="Disordered" evidence="1">
    <location>
        <begin position="44"/>
        <end position="63"/>
    </location>
</feature>
<reference evidence="4 5" key="2">
    <citation type="journal article" date="2011" name="J. Bacteriol.">
        <title>Complete genome sequence of the anaerobic, halophilic alkalithermophile Natranaerobius thermophilus JW/NM-WN-LF.</title>
        <authorList>
            <person name="Zhao B."/>
            <person name="Mesbah N.M."/>
            <person name="Dalin E."/>
            <person name="Goodwin L."/>
            <person name="Nolan M."/>
            <person name="Pitluck S."/>
            <person name="Chertkov O."/>
            <person name="Brettin T.S."/>
            <person name="Han J."/>
            <person name="Larimer F.W."/>
            <person name="Land M.L."/>
            <person name="Hauser L."/>
            <person name="Kyrpides N."/>
            <person name="Wiegel J."/>
        </authorList>
    </citation>
    <scope>NUCLEOTIDE SEQUENCE [LARGE SCALE GENOMIC DNA]</scope>
    <source>
        <strain evidence="5">ATCC BAA-1301 / DSM 18059 / JW/NM-WN-LF</strain>
    </source>
</reference>
<dbReference type="OrthoDB" id="9779102at2"/>
<dbReference type="FunCoup" id="B2A8M7">
    <property type="interactions" value="6"/>
</dbReference>
<dbReference type="Pfam" id="PF17479">
    <property type="entry name" value="DUF3048_C"/>
    <property type="match status" value="1"/>
</dbReference>
<organism evidence="4 5">
    <name type="scientific">Natranaerobius thermophilus (strain ATCC BAA-1301 / DSM 18059 / JW/NM-WN-LF)</name>
    <dbReference type="NCBI Taxonomy" id="457570"/>
    <lineage>
        <taxon>Bacteria</taxon>
        <taxon>Bacillati</taxon>
        <taxon>Bacillota</taxon>
        <taxon>Clostridia</taxon>
        <taxon>Natranaerobiales</taxon>
        <taxon>Natranaerobiaceae</taxon>
        <taxon>Natranaerobius</taxon>
    </lineage>
</organism>
<feature type="domain" description="DUF3048" evidence="3">
    <location>
        <begin position="274"/>
        <end position="386"/>
    </location>
</feature>
<dbReference type="InterPro" id="IPR035328">
    <property type="entry name" value="DUF3048_C"/>
</dbReference>
<gene>
    <name evidence="4" type="ordered locus">Nther_2346</name>
</gene>
<name>B2A8M7_NATTJ</name>
<dbReference type="KEGG" id="nth:Nther_2346"/>
<dbReference type="RefSeq" id="WP_012448761.1">
    <property type="nucleotide sequence ID" value="NC_010718.1"/>
</dbReference>
<dbReference type="HOGENOM" id="CLU_045984_0_0_9"/>
<reference evidence="4 5" key="1">
    <citation type="submission" date="2008-04" db="EMBL/GenBank/DDBJ databases">
        <title>Complete sequence of chromosome of Natranaerobius thermophilus JW/NM-WN-LF.</title>
        <authorList>
            <consortium name="US DOE Joint Genome Institute"/>
            <person name="Copeland A."/>
            <person name="Lucas S."/>
            <person name="Lapidus A."/>
            <person name="Glavina del Rio T."/>
            <person name="Dalin E."/>
            <person name="Tice H."/>
            <person name="Bruce D."/>
            <person name="Goodwin L."/>
            <person name="Pitluck S."/>
            <person name="Chertkov O."/>
            <person name="Brettin T."/>
            <person name="Detter J.C."/>
            <person name="Han C."/>
            <person name="Kuske C.R."/>
            <person name="Schmutz J."/>
            <person name="Larimer F."/>
            <person name="Land M."/>
            <person name="Hauser L."/>
            <person name="Kyrpides N."/>
            <person name="Lykidis A."/>
            <person name="Mesbah N.M."/>
            <person name="Wiegel J."/>
        </authorList>
    </citation>
    <scope>NUCLEOTIDE SEQUENCE [LARGE SCALE GENOMIC DNA]</scope>
    <source>
        <strain evidence="5">ATCC BAA-1301 / DSM 18059 / JW/NM-WN-LF</strain>
    </source>
</reference>
<dbReference type="eggNOG" id="COG1470">
    <property type="taxonomic scope" value="Bacteria"/>
</dbReference>
<evidence type="ECO:0000259" key="2">
    <source>
        <dbReference type="Pfam" id="PF11258"/>
    </source>
</evidence>
<dbReference type="SUPFAM" id="SSF159774">
    <property type="entry name" value="YerB-like"/>
    <property type="match status" value="1"/>
</dbReference>
<proteinExistence type="predicted"/>
<protein>
    <recommendedName>
        <fullName evidence="6">DUF3048 domain-containing protein</fullName>
    </recommendedName>
</protein>
<dbReference type="Proteomes" id="UP000001683">
    <property type="component" value="Chromosome"/>
</dbReference>
<keyword evidence="5" id="KW-1185">Reference proteome</keyword>
<dbReference type="Pfam" id="PF11258">
    <property type="entry name" value="DUF3048"/>
    <property type="match status" value="1"/>
</dbReference>
<feature type="compositionally biased region" description="Basic and acidic residues" evidence="1">
    <location>
        <begin position="48"/>
        <end position="58"/>
    </location>
</feature>
<evidence type="ECO:0008006" key="6">
    <source>
        <dbReference type="Google" id="ProtNLM"/>
    </source>
</evidence>
<dbReference type="Gene3D" id="3.50.90.10">
    <property type="entry name" value="YerB-like"/>
    <property type="match status" value="1"/>
</dbReference>
<dbReference type="InterPro" id="IPR023158">
    <property type="entry name" value="YerB-like_sf"/>
</dbReference>
<dbReference type="AlphaFoldDB" id="B2A8M7"/>
<dbReference type="STRING" id="457570.Nther_2346"/>
<evidence type="ECO:0000313" key="5">
    <source>
        <dbReference type="Proteomes" id="UP000001683"/>
    </source>
</evidence>
<evidence type="ECO:0000313" key="4">
    <source>
        <dbReference type="EMBL" id="ACB85911.1"/>
    </source>
</evidence>
<accession>B2A8M7</accession>
<evidence type="ECO:0000256" key="1">
    <source>
        <dbReference type="SAM" id="MobiDB-lite"/>
    </source>
</evidence>
<sequence>MARNYKRKKKKLKLKKLPLAITSLILVLLVTGGLYAILSDDEAAEPSIPEKEEEKEKEEPDPELELVEVPRCEYCGGEMEDEEKELSRPVTVTYGNTANERPQSGINSACIMYEAPAEGSLTRLQAVFKHQHSEKIGPIRSARYYLVTLALEHDALYAHIQGYQPVMNKIRDKNVATLNEYGDASYFWRSEDRRAPFNAYTNIENLLEAAESRGYRPEGQRDNFITYNEEFSKEFINHAIAVTEKDDEKDHTDIKTSFIATEAGQAEVESAEEITINYGRGNLVEYQYNEEDRNYQRYINEDPHVDQADEEQITAQDLIIQYVDSRVIDDQGRRRLGMIGEGEAKYLADGKVVPLTWEKDDHDEPTEFYHAETEEPLELRPGLTWINIVPYGTEISY</sequence>
<evidence type="ECO:0000259" key="3">
    <source>
        <dbReference type="Pfam" id="PF17479"/>
    </source>
</evidence>
<dbReference type="InterPro" id="IPR021416">
    <property type="entry name" value="DUF3048_N"/>
</dbReference>